<dbReference type="GO" id="GO:0045944">
    <property type="term" value="P:positive regulation of transcription by RNA polymerase II"/>
    <property type="evidence" value="ECO:0000318"/>
    <property type="project" value="GO_Central"/>
</dbReference>
<evidence type="ECO:0000256" key="1">
    <source>
        <dbReference type="SAM" id="Coils"/>
    </source>
</evidence>
<dbReference type="Gramene" id="PNW71889">
    <property type="protein sequence ID" value="PNW71889"/>
    <property type="gene ID" value="CHLRE_16g669000v5"/>
</dbReference>
<evidence type="ECO:0000313" key="4">
    <source>
        <dbReference type="Proteomes" id="UP000006906"/>
    </source>
</evidence>
<gene>
    <name evidence="3" type="ORF">CHLRE_16g669000v5</name>
</gene>
<feature type="region of interest" description="Disordered" evidence="2">
    <location>
        <begin position="142"/>
        <end position="212"/>
    </location>
</feature>
<dbReference type="ExpressionAtlas" id="A0A2K3CUC8">
    <property type="expression patterns" value="baseline and differential"/>
</dbReference>
<reference evidence="3 4" key="1">
    <citation type="journal article" date="2007" name="Science">
        <title>The Chlamydomonas genome reveals the evolution of key animal and plant functions.</title>
        <authorList>
            <person name="Merchant S.S."/>
            <person name="Prochnik S.E."/>
            <person name="Vallon O."/>
            <person name="Harris E.H."/>
            <person name="Karpowicz S.J."/>
            <person name="Witman G.B."/>
            <person name="Terry A."/>
            <person name="Salamov A."/>
            <person name="Fritz-Laylin L.K."/>
            <person name="Marechal-Drouard L."/>
            <person name="Marshall W.F."/>
            <person name="Qu L.H."/>
            <person name="Nelson D.R."/>
            <person name="Sanderfoot A.A."/>
            <person name="Spalding M.H."/>
            <person name="Kapitonov V.V."/>
            <person name="Ren Q."/>
            <person name="Ferris P."/>
            <person name="Lindquist E."/>
            <person name="Shapiro H."/>
            <person name="Lucas S.M."/>
            <person name="Grimwood J."/>
            <person name="Schmutz J."/>
            <person name="Cardol P."/>
            <person name="Cerutti H."/>
            <person name="Chanfreau G."/>
            <person name="Chen C.L."/>
            <person name="Cognat V."/>
            <person name="Croft M.T."/>
            <person name="Dent R."/>
            <person name="Dutcher S."/>
            <person name="Fernandez E."/>
            <person name="Fukuzawa H."/>
            <person name="Gonzalez-Ballester D."/>
            <person name="Gonzalez-Halphen D."/>
            <person name="Hallmann A."/>
            <person name="Hanikenne M."/>
            <person name="Hippler M."/>
            <person name="Inwood W."/>
            <person name="Jabbari K."/>
            <person name="Kalanon M."/>
            <person name="Kuras R."/>
            <person name="Lefebvre P.A."/>
            <person name="Lemaire S.D."/>
            <person name="Lobanov A.V."/>
            <person name="Lohr M."/>
            <person name="Manuell A."/>
            <person name="Meier I."/>
            <person name="Mets L."/>
            <person name="Mittag M."/>
            <person name="Mittelmeier T."/>
            <person name="Moroney J.V."/>
            <person name="Moseley J."/>
            <person name="Napoli C."/>
            <person name="Nedelcu A.M."/>
            <person name="Niyogi K."/>
            <person name="Novoselov S.V."/>
            <person name="Paulsen I.T."/>
            <person name="Pazour G."/>
            <person name="Purton S."/>
            <person name="Ral J.P."/>
            <person name="Riano-Pachon D.M."/>
            <person name="Riekhof W."/>
            <person name="Rymarquis L."/>
            <person name="Schroda M."/>
            <person name="Stern D."/>
            <person name="Umen J."/>
            <person name="Willows R."/>
            <person name="Wilson N."/>
            <person name="Zimmer S.L."/>
            <person name="Allmer J."/>
            <person name="Balk J."/>
            <person name="Bisova K."/>
            <person name="Chen C.J."/>
            <person name="Elias M."/>
            <person name="Gendler K."/>
            <person name="Hauser C."/>
            <person name="Lamb M.R."/>
            <person name="Ledford H."/>
            <person name="Long J.C."/>
            <person name="Minagawa J."/>
            <person name="Page M.D."/>
            <person name="Pan J."/>
            <person name="Pootakham W."/>
            <person name="Roje S."/>
            <person name="Rose A."/>
            <person name="Stahlberg E."/>
            <person name="Terauchi A.M."/>
            <person name="Yang P."/>
            <person name="Ball S."/>
            <person name="Bowler C."/>
            <person name="Dieckmann C.L."/>
            <person name="Gladyshev V.N."/>
            <person name="Green P."/>
            <person name="Jorgensen R."/>
            <person name="Mayfield S."/>
            <person name="Mueller-Roeber B."/>
            <person name="Rajamani S."/>
            <person name="Sayre R.T."/>
            <person name="Brokstein P."/>
            <person name="Dubchak I."/>
            <person name="Goodstein D."/>
            <person name="Hornick L."/>
            <person name="Huang Y.W."/>
            <person name="Jhaveri J."/>
            <person name="Luo Y."/>
            <person name="Martinez D."/>
            <person name="Ngau W.C."/>
            <person name="Otillar B."/>
            <person name="Poliakov A."/>
            <person name="Porter A."/>
            <person name="Szajkowski L."/>
            <person name="Werner G."/>
            <person name="Zhou K."/>
            <person name="Grigoriev I.V."/>
            <person name="Rokhsar D.S."/>
            <person name="Grossman A.R."/>
        </authorList>
    </citation>
    <scope>NUCLEOTIDE SEQUENCE [LARGE SCALE GENOMIC DNA]</scope>
    <source>
        <strain evidence="4">CC-503</strain>
    </source>
</reference>
<keyword evidence="4" id="KW-1185">Reference proteome</keyword>
<dbReference type="AlphaFoldDB" id="A0A2K3CUC8"/>
<dbReference type="STRING" id="3055.A0A2K3CUC8"/>
<feature type="compositionally biased region" description="Low complexity" evidence="2">
    <location>
        <begin position="163"/>
        <end position="180"/>
    </location>
</feature>
<feature type="compositionally biased region" description="Low complexity" evidence="2">
    <location>
        <begin position="304"/>
        <end position="320"/>
    </location>
</feature>
<dbReference type="OMA" id="HGTSADY"/>
<dbReference type="PaxDb" id="3055-EDO98862"/>
<dbReference type="GO" id="GO:0016592">
    <property type="term" value="C:mediator complex"/>
    <property type="evidence" value="ECO:0000318"/>
    <property type="project" value="GO_Central"/>
</dbReference>
<dbReference type="InParanoid" id="A0A2K3CUC8"/>
<evidence type="ECO:0000313" key="3">
    <source>
        <dbReference type="EMBL" id="PNW71889.1"/>
    </source>
</evidence>
<feature type="compositionally biased region" description="Polar residues" evidence="2">
    <location>
        <begin position="323"/>
        <end position="341"/>
    </location>
</feature>
<feature type="coiled-coil region" evidence="1">
    <location>
        <begin position="754"/>
        <end position="781"/>
    </location>
</feature>
<dbReference type="EMBL" id="CM008977">
    <property type="protein sequence ID" value="PNW71889.1"/>
    <property type="molecule type" value="Genomic_DNA"/>
</dbReference>
<dbReference type="KEGG" id="cre:CHLRE_16g669000v5"/>
<protein>
    <submittedName>
        <fullName evidence="3">Uncharacterized protein</fullName>
    </submittedName>
</protein>
<sequence>METILAQFVTWNNVINDYAVNVQNLLAPALGAMVAEVSVGRNVDVVNLDLVTPFNKQRAAPQHHILLEWLKNKDLREADAALAQARLSLMEFMEQQADAAATAGRASAGLARGSGSNNIVLDVPRLARLDTSGAATLALLTEASPHASSPSGDARTASGRPGAGATAEAATTSSPPRASGLNGQPGSDGVPSGPGRPPGTAESASTDASDTQDLQPLTTTQHLNHFNACVSGLQQHLGPNFGIYFHVTPAACPVKGRCTHVRLMRHPQPSKLAVAVTSGAAADPKSAHNPRASARHGRTGSVTSPSGAGALSRAASQAASKHYPSSNGMLHGPSNLSNVRSNAEEPGPAPGSAAAILGVEAVPATLVDVVYSGMTDALLKAERSVAVVGNELARLFEKYEPPLSLVEEPKNCRKLKTLPVAKEYVEANRKIQQLNAVLFKLAKATAKTAWIYSTPLSLPDGSLGDIAFMVCEAIRRVADTTWVMCKRQLDSVHLVTLLTHYEPFTITPRFTNDAATFRFELDVVVDQALLIDKTFPDFLPAQMRAVWDALLALAAVVQESRVSLGPLREQYKKLHEEVREFYTMAPEVAKAHKLSISEAAAVVKVVNTDLAAIFEAEQVFEAYARNVQRIVDAYTRAQKEVKADLTAKLAELQTKLPRTIMKPNFSPEMLALARAAVNPTELAATMTLALTAANMDPAALAMAQNALAAGAMGQQGQNLAASAGVAAMSGTGAAGLPGAGVGGMSALTAAGALQQQQQQQMAAYQQQAAAYQQQQAAYQQQMAAAYGQAYAQGMYGAAGNGSAAAHTPPPAHDAPALAAHGTSADYTAQMAMAQAYGYAAYGGASAYGMPHMYGSSTLGSMSMGKSMRHLPALAGENSAASAGSFSAARHQQMQQMQMQQQQQQQQADAVTGAGAGGNGVYQSAGYDPNTIAMLSRMGYGGFAVSASPGAPGGAVTPGAPAAAAAAAGTAGAR</sequence>
<organism evidence="3 4">
    <name type="scientific">Chlamydomonas reinhardtii</name>
    <name type="common">Chlamydomonas smithii</name>
    <dbReference type="NCBI Taxonomy" id="3055"/>
    <lineage>
        <taxon>Eukaryota</taxon>
        <taxon>Viridiplantae</taxon>
        <taxon>Chlorophyta</taxon>
        <taxon>core chlorophytes</taxon>
        <taxon>Chlorophyceae</taxon>
        <taxon>CS clade</taxon>
        <taxon>Chlamydomonadales</taxon>
        <taxon>Chlamydomonadaceae</taxon>
        <taxon>Chlamydomonas</taxon>
    </lineage>
</organism>
<dbReference type="RefSeq" id="XP_001699222.2">
    <property type="nucleotide sequence ID" value="XM_001699170.2"/>
</dbReference>
<proteinExistence type="predicted"/>
<dbReference type="GO" id="GO:0003713">
    <property type="term" value="F:transcription coactivator activity"/>
    <property type="evidence" value="ECO:0000318"/>
    <property type="project" value="GO_Central"/>
</dbReference>
<feature type="region of interest" description="Disordered" evidence="2">
    <location>
        <begin position="278"/>
        <end position="350"/>
    </location>
</feature>
<keyword evidence="1" id="KW-0175">Coiled coil</keyword>
<accession>A0A2K3CUC8</accession>
<name>A0A2K3CUC8_CHLRE</name>
<dbReference type="GeneID" id="5724829"/>
<evidence type="ECO:0000256" key="2">
    <source>
        <dbReference type="SAM" id="MobiDB-lite"/>
    </source>
</evidence>
<dbReference type="Proteomes" id="UP000006906">
    <property type="component" value="Chromosome 16"/>
</dbReference>
<dbReference type="OrthoDB" id="537377at2759"/>